<proteinExistence type="predicted"/>
<dbReference type="RefSeq" id="WP_184881176.1">
    <property type="nucleotide sequence ID" value="NZ_BOOV01000007.1"/>
</dbReference>
<sequence>MALSVVYVADSGHVVGALALTGAGVAADLGAVVGAELSLRVPLGEGRVAPLPLSARRLALAPADDEPGVFDDPLAFGVELTSGGRPKPALARLAPWTTPLSLAKDRLTVTLPVPATRLTPVLALLSDGSETHVASGEIPPGGDKAELPVALDAGPHGVLVLVAGNTGRLEKLNVP</sequence>
<dbReference type="AlphaFoldDB" id="A0A7W7DA76"/>
<evidence type="ECO:0000313" key="2">
    <source>
        <dbReference type="Proteomes" id="UP000542210"/>
    </source>
</evidence>
<accession>A0A7W7DA76</accession>
<reference evidence="1 2" key="1">
    <citation type="submission" date="2020-08" db="EMBL/GenBank/DDBJ databases">
        <title>Sequencing the genomes of 1000 actinobacteria strains.</title>
        <authorList>
            <person name="Klenk H.-P."/>
        </authorList>
    </citation>
    <scope>NUCLEOTIDE SEQUENCE [LARGE SCALE GENOMIC DNA]</scope>
    <source>
        <strain evidence="1 2">DSM 45784</strain>
    </source>
</reference>
<dbReference type="Proteomes" id="UP000542210">
    <property type="component" value="Unassembled WGS sequence"/>
</dbReference>
<comment type="caution">
    <text evidence="1">The sequence shown here is derived from an EMBL/GenBank/DDBJ whole genome shotgun (WGS) entry which is preliminary data.</text>
</comment>
<protein>
    <submittedName>
        <fullName evidence="1">Uncharacterized protein</fullName>
    </submittedName>
</protein>
<gene>
    <name evidence="1" type="ORF">BJ982_003385</name>
</gene>
<organism evidence="1 2">
    <name type="scientific">Sphaerisporangium siamense</name>
    <dbReference type="NCBI Taxonomy" id="795645"/>
    <lineage>
        <taxon>Bacteria</taxon>
        <taxon>Bacillati</taxon>
        <taxon>Actinomycetota</taxon>
        <taxon>Actinomycetes</taxon>
        <taxon>Streptosporangiales</taxon>
        <taxon>Streptosporangiaceae</taxon>
        <taxon>Sphaerisporangium</taxon>
    </lineage>
</organism>
<dbReference type="EMBL" id="JACHND010000001">
    <property type="protein sequence ID" value="MBB4701841.1"/>
    <property type="molecule type" value="Genomic_DNA"/>
</dbReference>
<keyword evidence="2" id="KW-1185">Reference proteome</keyword>
<evidence type="ECO:0000313" key="1">
    <source>
        <dbReference type="EMBL" id="MBB4701841.1"/>
    </source>
</evidence>
<name>A0A7W7DA76_9ACTN</name>